<proteinExistence type="predicted"/>
<evidence type="ECO:0000313" key="2">
    <source>
        <dbReference type="EMBL" id="MFC3626062.1"/>
    </source>
</evidence>
<name>A0ABV7TTL1_9NEIS</name>
<evidence type="ECO:0000313" key="3">
    <source>
        <dbReference type="Proteomes" id="UP001595636"/>
    </source>
</evidence>
<accession>A0ABV7TTL1</accession>
<keyword evidence="3" id="KW-1185">Reference proteome</keyword>
<gene>
    <name evidence="2" type="ORF">ACFOKJ_07925</name>
</gene>
<dbReference type="RefSeq" id="WP_390278264.1">
    <property type="nucleotide sequence ID" value="NZ_JBHRYH010000017.1"/>
</dbReference>
<evidence type="ECO:0000256" key="1">
    <source>
        <dbReference type="SAM" id="MobiDB-lite"/>
    </source>
</evidence>
<comment type="caution">
    <text evidence="2">The sequence shown here is derived from an EMBL/GenBank/DDBJ whole genome shotgun (WGS) entry which is preliminary data.</text>
</comment>
<organism evidence="2 3">
    <name type="scientific">Vogesella amnigena</name>
    <dbReference type="NCBI Taxonomy" id="1507449"/>
    <lineage>
        <taxon>Bacteria</taxon>
        <taxon>Pseudomonadati</taxon>
        <taxon>Pseudomonadota</taxon>
        <taxon>Betaproteobacteria</taxon>
        <taxon>Neisseriales</taxon>
        <taxon>Chromobacteriaceae</taxon>
        <taxon>Vogesella</taxon>
    </lineage>
</organism>
<reference evidence="3" key="1">
    <citation type="journal article" date="2019" name="Int. J. Syst. Evol. Microbiol.">
        <title>The Global Catalogue of Microorganisms (GCM) 10K type strain sequencing project: providing services to taxonomists for standard genome sequencing and annotation.</title>
        <authorList>
            <consortium name="The Broad Institute Genomics Platform"/>
            <consortium name="The Broad Institute Genome Sequencing Center for Infectious Disease"/>
            <person name="Wu L."/>
            <person name="Ma J."/>
        </authorList>
    </citation>
    <scope>NUCLEOTIDE SEQUENCE [LARGE SCALE GENOMIC DNA]</scope>
    <source>
        <strain evidence="3">KCTC 42195</strain>
    </source>
</reference>
<feature type="compositionally biased region" description="Basic and acidic residues" evidence="1">
    <location>
        <begin position="7"/>
        <end position="22"/>
    </location>
</feature>
<dbReference type="EMBL" id="JBHRYH010000017">
    <property type="protein sequence ID" value="MFC3626062.1"/>
    <property type="molecule type" value="Genomic_DNA"/>
</dbReference>
<feature type="region of interest" description="Disordered" evidence="1">
    <location>
        <begin position="1"/>
        <end position="42"/>
    </location>
</feature>
<dbReference type="Proteomes" id="UP001595636">
    <property type="component" value="Unassembled WGS sequence"/>
</dbReference>
<protein>
    <submittedName>
        <fullName evidence="2">Uncharacterized protein</fullName>
    </submittedName>
</protein>
<sequence>MSKTRHSTKEAKKPAAHTMKEKRAAKHMKKQAAAMPPIVIPH</sequence>